<name>A0A6I4NNW0_9FLAO</name>
<protein>
    <submittedName>
        <fullName evidence="1">Uncharacterized protein</fullName>
    </submittedName>
</protein>
<keyword evidence="2" id="KW-1185">Reference proteome</keyword>
<dbReference type="RefSeq" id="WP_160376028.1">
    <property type="nucleotide sequence ID" value="NZ_WSTB01000011.1"/>
</dbReference>
<gene>
    <name evidence="1" type="ORF">GON26_17325</name>
</gene>
<proteinExistence type="predicted"/>
<dbReference type="Proteomes" id="UP000471501">
    <property type="component" value="Unassembled WGS sequence"/>
</dbReference>
<accession>A0A6I4NNW0</accession>
<reference evidence="1 2" key="1">
    <citation type="submission" date="2019-12" db="EMBL/GenBank/DDBJ databases">
        <authorList>
            <person name="Kim Y.S."/>
        </authorList>
    </citation>
    <scope>NUCLEOTIDE SEQUENCE [LARGE SCALE GENOMIC DNA]</scope>
    <source>
        <strain evidence="1 2">GA093</strain>
    </source>
</reference>
<sequence>MKEFSEYVNDIKITKCEDGGFILRNLRNNAFFSISENQIQYEDPFGNIILYHPMIPPYEVSGLRGRDNLPGLKNERIITSLPPEEILEIANRSFYADGQFHIIDFLTFTIREQDEL</sequence>
<evidence type="ECO:0000313" key="1">
    <source>
        <dbReference type="EMBL" id="MWB96126.1"/>
    </source>
</evidence>
<dbReference type="AlphaFoldDB" id="A0A6I4NNW0"/>
<dbReference type="EMBL" id="WSTB01000011">
    <property type="protein sequence ID" value="MWB96126.1"/>
    <property type="molecule type" value="Genomic_DNA"/>
</dbReference>
<evidence type="ECO:0000313" key="2">
    <source>
        <dbReference type="Proteomes" id="UP000471501"/>
    </source>
</evidence>
<comment type="caution">
    <text evidence="1">The sequence shown here is derived from an EMBL/GenBank/DDBJ whole genome shotgun (WGS) entry which is preliminary data.</text>
</comment>
<organism evidence="1 2">
    <name type="scientific">Flavobacterium hydrocarbonoxydans</name>
    <dbReference type="NCBI Taxonomy" id="2683249"/>
    <lineage>
        <taxon>Bacteria</taxon>
        <taxon>Pseudomonadati</taxon>
        <taxon>Bacteroidota</taxon>
        <taxon>Flavobacteriia</taxon>
        <taxon>Flavobacteriales</taxon>
        <taxon>Flavobacteriaceae</taxon>
        <taxon>Flavobacterium</taxon>
    </lineage>
</organism>